<evidence type="ECO:0000256" key="1">
    <source>
        <dbReference type="SAM" id="MobiDB-lite"/>
    </source>
</evidence>
<dbReference type="AlphaFoldDB" id="A0A9W8WSG3"/>
<dbReference type="OrthoDB" id="3794856at2759"/>
<feature type="compositionally biased region" description="Basic and acidic residues" evidence="1">
    <location>
        <begin position="229"/>
        <end position="239"/>
    </location>
</feature>
<name>A0A9W8WSG3_9PLEO</name>
<comment type="caution">
    <text evidence="2">The sequence shown here is derived from an EMBL/GenBank/DDBJ whole genome shotgun (WGS) entry which is preliminary data.</text>
</comment>
<dbReference type="Proteomes" id="UP001140562">
    <property type="component" value="Unassembled WGS sequence"/>
</dbReference>
<feature type="compositionally biased region" description="Basic and acidic residues" evidence="1">
    <location>
        <begin position="114"/>
        <end position="161"/>
    </location>
</feature>
<proteinExistence type="predicted"/>
<keyword evidence="3" id="KW-1185">Reference proteome</keyword>
<feature type="compositionally biased region" description="Basic residues" evidence="1">
    <location>
        <begin position="177"/>
        <end position="188"/>
    </location>
</feature>
<dbReference type="EMBL" id="JAPEUV010000144">
    <property type="protein sequence ID" value="KAJ4331586.1"/>
    <property type="molecule type" value="Genomic_DNA"/>
</dbReference>
<feature type="compositionally biased region" description="Acidic residues" evidence="1">
    <location>
        <begin position="244"/>
        <end position="254"/>
    </location>
</feature>
<feature type="compositionally biased region" description="Low complexity" evidence="1">
    <location>
        <begin position="162"/>
        <end position="175"/>
    </location>
</feature>
<gene>
    <name evidence="2" type="ORF">N0V87_009038</name>
</gene>
<evidence type="ECO:0000313" key="2">
    <source>
        <dbReference type="EMBL" id="KAJ4331586.1"/>
    </source>
</evidence>
<reference evidence="2" key="1">
    <citation type="submission" date="2022-10" db="EMBL/GenBank/DDBJ databases">
        <title>Tapping the CABI collections for fungal endophytes: first genome assemblies for Collariella, Neodidymelliopsis, Ascochyta clinopodiicola, Didymella pomorum, Didymosphaeria variabile, Neocosmospora piperis and Neocucurbitaria cava.</title>
        <authorList>
            <person name="Hill R."/>
        </authorList>
    </citation>
    <scope>NUCLEOTIDE SEQUENCE</scope>
    <source>
        <strain evidence="2">IMI 360193</strain>
    </source>
</reference>
<protein>
    <submittedName>
        <fullName evidence="2">Uncharacterized protein</fullName>
    </submittedName>
</protein>
<sequence length="288" mass="31983">MTYRLHTRGISSLSICDPTVLAEAALTHNWTFERRIEHLINLLCYWKTKCLALIKGNGLAEFVATPLSHMEGSLTNFEYNNKHQEVIEPDRTVQGHIADDQANVSVAVESAGAEQEKKDDARATEEKAAQEAKTKEDSDAKAAKEAKKAKERDAKEVKETEGVAAAATDAAADAVGSKRRGGRGRPRRYPRDENGKPIHFNADGNRTAEKLKYNNVNRTLRSNKHRTRKQEECSDDDAKYTLGQDDETEDDDTCIPDGSSPASIVGRRGKHPHPDDTSMKRIQSTLKD</sequence>
<organism evidence="2 3">
    <name type="scientific">Didymella glomerata</name>
    <dbReference type="NCBI Taxonomy" id="749621"/>
    <lineage>
        <taxon>Eukaryota</taxon>
        <taxon>Fungi</taxon>
        <taxon>Dikarya</taxon>
        <taxon>Ascomycota</taxon>
        <taxon>Pezizomycotina</taxon>
        <taxon>Dothideomycetes</taxon>
        <taxon>Pleosporomycetidae</taxon>
        <taxon>Pleosporales</taxon>
        <taxon>Pleosporineae</taxon>
        <taxon>Didymellaceae</taxon>
        <taxon>Didymella</taxon>
    </lineage>
</organism>
<feature type="region of interest" description="Disordered" evidence="1">
    <location>
        <begin position="108"/>
        <end position="288"/>
    </location>
</feature>
<accession>A0A9W8WSG3</accession>
<evidence type="ECO:0000313" key="3">
    <source>
        <dbReference type="Proteomes" id="UP001140562"/>
    </source>
</evidence>